<dbReference type="Gene3D" id="3.40.50.150">
    <property type="entry name" value="Vaccinia Virus protein VP39"/>
    <property type="match status" value="1"/>
</dbReference>
<keyword evidence="2" id="KW-0808">Transferase</keyword>
<accession>A0A143Y5P8</accession>
<dbReference type="PIRSF" id="PIRSF004553">
    <property type="entry name" value="CHP00095"/>
    <property type="match status" value="1"/>
</dbReference>
<keyword evidence="4" id="KW-1185">Reference proteome</keyword>
<dbReference type="InterPro" id="IPR002052">
    <property type="entry name" value="DNA_methylase_N6_adenine_CS"/>
</dbReference>
<dbReference type="CDD" id="cd02440">
    <property type="entry name" value="AdoMet_MTases"/>
    <property type="match status" value="1"/>
</dbReference>
<dbReference type="NCBIfam" id="TIGR00095">
    <property type="entry name" value="16S rRNA (guanine(966)-N(2))-methyltransferase RsmD"/>
    <property type="match status" value="1"/>
</dbReference>
<dbReference type="Proteomes" id="UP000242754">
    <property type="component" value="Unassembled WGS sequence"/>
</dbReference>
<dbReference type="Pfam" id="PF03602">
    <property type="entry name" value="Cons_hypoth95"/>
    <property type="match status" value="1"/>
</dbReference>
<keyword evidence="1 3" id="KW-0489">Methyltransferase</keyword>
<dbReference type="EMBL" id="FJNE01000001">
    <property type="protein sequence ID" value="CZQ82385.1"/>
    <property type="molecule type" value="Genomic_DNA"/>
</dbReference>
<sequence length="188" mass="20746">MRVIAGEYKGRRLKSVPGSNTRPTTDKVKESLFNIIGPFFDGGVSLDMFAGSGGLSIEAVSRGIGRAVLFEKNRKAIDTIKENIAITKEGGKFTIYPGDARRNLQVFAAENPGVQFALVFLDPPYAEAKYVADIEAMIGLKLANEDTVFVCEMAKENELPETIQHYGKIRRATYGTIAIEIFEFQTEE</sequence>
<dbReference type="GO" id="GO:0003676">
    <property type="term" value="F:nucleic acid binding"/>
    <property type="evidence" value="ECO:0007669"/>
    <property type="project" value="InterPro"/>
</dbReference>
<dbReference type="GO" id="GO:0008168">
    <property type="term" value="F:methyltransferase activity"/>
    <property type="evidence" value="ECO:0007669"/>
    <property type="project" value="UniProtKB-KW"/>
</dbReference>
<dbReference type="InterPro" id="IPR004398">
    <property type="entry name" value="RNA_MeTrfase_RsmD"/>
</dbReference>
<dbReference type="STRING" id="140314.SAMN04488076_10322"/>
<protein>
    <submittedName>
        <fullName evidence="3">N-6 adenine-specific dna methylases signature</fullName>
    </submittedName>
</protein>
<gene>
    <name evidence="3" type="ORF">Tpal_314</name>
</gene>
<dbReference type="InterPro" id="IPR029063">
    <property type="entry name" value="SAM-dependent_MTases_sf"/>
</dbReference>
<dbReference type="RefSeq" id="WP_087030391.1">
    <property type="nucleotide sequence ID" value="NZ_FJNE01000001.1"/>
</dbReference>
<dbReference type="GO" id="GO:0031167">
    <property type="term" value="P:rRNA methylation"/>
    <property type="evidence" value="ECO:0007669"/>
    <property type="project" value="InterPro"/>
</dbReference>
<dbReference type="SUPFAM" id="SSF53335">
    <property type="entry name" value="S-adenosyl-L-methionine-dependent methyltransferases"/>
    <property type="match status" value="1"/>
</dbReference>
<proteinExistence type="predicted"/>
<dbReference type="PROSITE" id="PS00092">
    <property type="entry name" value="N6_MTASE"/>
    <property type="match status" value="1"/>
</dbReference>
<evidence type="ECO:0000256" key="1">
    <source>
        <dbReference type="ARBA" id="ARBA00022603"/>
    </source>
</evidence>
<dbReference type="PANTHER" id="PTHR43542">
    <property type="entry name" value="METHYLTRANSFERASE"/>
    <property type="match status" value="1"/>
</dbReference>
<evidence type="ECO:0000313" key="3">
    <source>
        <dbReference type="EMBL" id="CZQ82385.1"/>
    </source>
</evidence>
<dbReference type="OrthoDB" id="9803017at2"/>
<dbReference type="AlphaFoldDB" id="A0A143Y5P8"/>
<dbReference type="PANTHER" id="PTHR43542:SF1">
    <property type="entry name" value="METHYLTRANSFERASE"/>
    <property type="match status" value="1"/>
</dbReference>
<evidence type="ECO:0000313" key="4">
    <source>
        <dbReference type="Proteomes" id="UP000242754"/>
    </source>
</evidence>
<name>A0A143Y5P8_9LACT</name>
<reference evidence="3 4" key="1">
    <citation type="submission" date="2016-02" db="EMBL/GenBank/DDBJ databases">
        <authorList>
            <person name="Wen L."/>
            <person name="He K."/>
            <person name="Yang H."/>
        </authorList>
    </citation>
    <scope>NUCLEOTIDE SEQUENCE [LARGE SCALE GENOMIC DNA]</scope>
    <source>
        <strain evidence="3">Trichococcus palustris</strain>
    </source>
</reference>
<evidence type="ECO:0000256" key="2">
    <source>
        <dbReference type="ARBA" id="ARBA00022679"/>
    </source>
</evidence>
<organism evidence="3 4">
    <name type="scientific">Trichococcus palustris</name>
    <dbReference type="NCBI Taxonomy" id="140314"/>
    <lineage>
        <taxon>Bacteria</taxon>
        <taxon>Bacillati</taxon>
        <taxon>Bacillota</taxon>
        <taxon>Bacilli</taxon>
        <taxon>Lactobacillales</taxon>
        <taxon>Carnobacteriaceae</taxon>
        <taxon>Trichococcus</taxon>
    </lineage>
</organism>